<dbReference type="PANTHER" id="PTHR23101:SF103">
    <property type="entry name" value="RAB5 GDP_GTP EXCHANGE FACTOR"/>
    <property type="match status" value="1"/>
</dbReference>
<dbReference type="AlphaFoldDB" id="A0AAY4BM49"/>
<feature type="compositionally biased region" description="Basic and acidic residues" evidence="4">
    <location>
        <begin position="76"/>
        <end position="86"/>
    </location>
</feature>
<evidence type="ECO:0000256" key="3">
    <source>
        <dbReference type="ARBA" id="ARBA00022833"/>
    </source>
</evidence>
<reference evidence="7" key="1">
    <citation type="submission" date="2025-08" db="UniProtKB">
        <authorList>
            <consortium name="Ensembl"/>
        </authorList>
    </citation>
    <scope>IDENTIFICATION</scope>
</reference>
<evidence type="ECO:0000259" key="5">
    <source>
        <dbReference type="PROSITE" id="PS51036"/>
    </source>
</evidence>
<dbReference type="Ensembl" id="ENSDCDT00010024913.1">
    <property type="protein sequence ID" value="ENSDCDP00010022029.1"/>
    <property type="gene ID" value="ENSDCDG00010011346.1"/>
</dbReference>
<gene>
    <name evidence="7" type="primary">ACOT8</name>
</gene>
<feature type="region of interest" description="Disordered" evidence="4">
    <location>
        <begin position="62"/>
        <end position="97"/>
    </location>
</feature>
<dbReference type="GO" id="GO:0030139">
    <property type="term" value="C:endocytic vesicle"/>
    <property type="evidence" value="ECO:0007669"/>
    <property type="project" value="TreeGrafter"/>
</dbReference>
<dbReference type="InterPro" id="IPR037191">
    <property type="entry name" value="VPS9_dom_sf"/>
</dbReference>
<keyword evidence="2" id="KW-0863">Zinc-finger</keyword>
<dbReference type="Proteomes" id="UP000694580">
    <property type="component" value="Unplaced"/>
</dbReference>
<feature type="domain" description="VPS9" evidence="6">
    <location>
        <begin position="130"/>
        <end position="269"/>
    </location>
</feature>
<dbReference type="GO" id="GO:0031267">
    <property type="term" value="F:small GTPase binding"/>
    <property type="evidence" value="ECO:0007669"/>
    <property type="project" value="TreeGrafter"/>
</dbReference>
<evidence type="ECO:0000313" key="8">
    <source>
        <dbReference type="Proteomes" id="UP000694580"/>
    </source>
</evidence>
<evidence type="ECO:0000256" key="1">
    <source>
        <dbReference type="ARBA" id="ARBA00022723"/>
    </source>
</evidence>
<dbReference type="SMART" id="SM00259">
    <property type="entry name" value="ZnF_A20"/>
    <property type="match status" value="1"/>
</dbReference>
<dbReference type="PROSITE" id="PS51036">
    <property type="entry name" value="ZF_A20"/>
    <property type="match status" value="1"/>
</dbReference>
<protein>
    <submittedName>
        <fullName evidence="7">Uncharacterized protein</fullName>
    </submittedName>
</protein>
<dbReference type="GO" id="GO:0008270">
    <property type="term" value="F:zinc ion binding"/>
    <property type="evidence" value="ECO:0007669"/>
    <property type="project" value="UniProtKB-KW"/>
</dbReference>
<keyword evidence="8" id="KW-1185">Reference proteome</keyword>
<keyword evidence="3" id="KW-0862">Zinc</keyword>
<dbReference type="InterPro" id="IPR045046">
    <property type="entry name" value="Vps9-like"/>
</dbReference>
<dbReference type="SUPFAM" id="SSF57716">
    <property type="entry name" value="Glucocorticoid receptor-like (DNA-binding domain)"/>
    <property type="match status" value="1"/>
</dbReference>
<dbReference type="InterPro" id="IPR002653">
    <property type="entry name" value="Znf_A20"/>
</dbReference>
<dbReference type="Pfam" id="PF02204">
    <property type="entry name" value="VPS9"/>
    <property type="match status" value="1"/>
</dbReference>
<dbReference type="Gene3D" id="1.20.1050.80">
    <property type="entry name" value="VPS9 domain"/>
    <property type="match status" value="1"/>
</dbReference>
<dbReference type="PROSITE" id="PS51205">
    <property type="entry name" value="VPS9"/>
    <property type="match status" value="1"/>
</dbReference>
<dbReference type="InterPro" id="IPR003123">
    <property type="entry name" value="VPS9"/>
</dbReference>
<dbReference type="Gene3D" id="1.20.5.4770">
    <property type="match status" value="1"/>
</dbReference>
<proteinExistence type="predicted"/>
<name>A0AAY4BM49_9TELE</name>
<evidence type="ECO:0000256" key="4">
    <source>
        <dbReference type="SAM" id="MobiDB-lite"/>
    </source>
</evidence>
<sequence length="335" mass="37644">MMWAEHRRAIHITQAELLCKNGCGFYGNAAWQGHCSKCWRDRTSDDMLSAILFGGPRVSSVRFPPRSDAAAPPSVSKEKKSEEKSRRSTSCPSPVGMPEEQVEQMMEHMEKLVMTRLHKWVFCHDSCDDEQKDLALQRRIRSLKWVTPQMLRVPFTDRGPEDADPYLPAITAIIEMDAKRAPQDKLCCVSKCSRNIFQAVGSCKSEPACADDFLSALIYVVLCANPPRLHSNMQYVARFGLPHSCAVAFIEKLDAAALGLSPDEFRGFMQGGRGHRRQEHVMEQARSLQAQLRSWAESTQTRADEVASGGRRDIRINDVINTVHQPQSLLQTGTD</sequence>
<dbReference type="GeneTree" id="ENSGT00940000154540"/>
<keyword evidence="1" id="KW-0479">Metal-binding</keyword>
<feature type="domain" description="A20-type" evidence="5">
    <location>
        <begin position="13"/>
        <end position="47"/>
    </location>
</feature>
<evidence type="ECO:0000256" key="2">
    <source>
        <dbReference type="ARBA" id="ARBA00022771"/>
    </source>
</evidence>
<dbReference type="GO" id="GO:0005829">
    <property type="term" value="C:cytosol"/>
    <property type="evidence" value="ECO:0007669"/>
    <property type="project" value="TreeGrafter"/>
</dbReference>
<dbReference type="GO" id="GO:0016192">
    <property type="term" value="P:vesicle-mediated transport"/>
    <property type="evidence" value="ECO:0007669"/>
    <property type="project" value="InterPro"/>
</dbReference>
<dbReference type="SMART" id="SM00167">
    <property type="entry name" value="VPS9"/>
    <property type="match status" value="1"/>
</dbReference>
<evidence type="ECO:0000259" key="6">
    <source>
        <dbReference type="PROSITE" id="PS51205"/>
    </source>
</evidence>
<organism evidence="7 8">
    <name type="scientific">Denticeps clupeoides</name>
    <name type="common">denticle herring</name>
    <dbReference type="NCBI Taxonomy" id="299321"/>
    <lineage>
        <taxon>Eukaryota</taxon>
        <taxon>Metazoa</taxon>
        <taxon>Chordata</taxon>
        <taxon>Craniata</taxon>
        <taxon>Vertebrata</taxon>
        <taxon>Euteleostomi</taxon>
        <taxon>Actinopterygii</taxon>
        <taxon>Neopterygii</taxon>
        <taxon>Teleostei</taxon>
        <taxon>Clupei</taxon>
        <taxon>Clupeiformes</taxon>
        <taxon>Denticipitoidei</taxon>
        <taxon>Denticipitidae</taxon>
        <taxon>Denticeps</taxon>
    </lineage>
</organism>
<reference evidence="7" key="2">
    <citation type="submission" date="2025-09" db="UniProtKB">
        <authorList>
            <consortium name="Ensembl"/>
        </authorList>
    </citation>
    <scope>IDENTIFICATION</scope>
</reference>
<dbReference type="GO" id="GO:0003677">
    <property type="term" value="F:DNA binding"/>
    <property type="evidence" value="ECO:0007669"/>
    <property type="project" value="InterPro"/>
</dbReference>
<dbReference type="PANTHER" id="PTHR23101">
    <property type="entry name" value="RAB GDP/GTP EXCHANGE FACTOR"/>
    <property type="match status" value="1"/>
</dbReference>
<evidence type="ECO:0000313" key="7">
    <source>
        <dbReference type="Ensembl" id="ENSDCDP00010022029.1"/>
    </source>
</evidence>
<dbReference type="Pfam" id="PF01754">
    <property type="entry name" value="zf-A20"/>
    <property type="match status" value="1"/>
</dbReference>
<dbReference type="SUPFAM" id="SSF109993">
    <property type="entry name" value="VPS9 domain"/>
    <property type="match status" value="1"/>
</dbReference>
<dbReference type="GO" id="GO:0005085">
    <property type="term" value="F:guanyl-nucleotide exchange factor activity"/>
    <property type="evidence" value="ECO:0007669"/>
    <property type="project" value="InterPro"/>
</dbReference>
<accession>A0AAY4BM49</accession>
<dbReference type="Gene3D" id="1.10.246.120">
    <property type="match status" value="1"/>
</dbReference>